<dbReference type="InterPro" id="IPR011006">
    <property type="entry name" value="CheY-like_superfamily"/>
</dbReference>
<organism evidence="4 5">
    <name type="scientific">Candidatus Dechloromonas phosphorivorans</name>
    <dbReference type="NCBI Taxonomy" id="2899244"/>
    <lineage>
        <taxon>Bacteria</taxon>
        <taxon>Pseudomonadati</taxon>
        <taxon>Pseudomonadota</taxon>
        <taxon>Betaproteobacteria</taxon>
        <taxon>Rhodocyclales</taxon>
        <taxon>Azonexaceae</taxon>
        <taxon>Dechloromonas</taxon>
    </lineage>
</organism>
<evidence type="ECO:0000313" key="4">
    <source>
        <dbReference type="EMBL" id="MBK7415373.1"/>
    </source>
</evidence>
<reference evidence="4 5" key="1">
    <citation type="submission" date="2020-10" db="EMBL/GenBank/DDBJ databases">
        <title>Connecting structure to function with the recovery of over 1000 high-quality activated sludge metagenome-assembled genomes encoding full-length rRNA genes using long-read sequencing.</title>
        <authorList>
            <person name="Singleton C.M."/>
            <person name="Petriglieri F."/>
            <person name="Kristensen J.M."/>
            <person name="Kirkegaard R.H."/>
            <person name="Michaelsen T.Y."/>
            <person name="Andersen M.H."/>
            <person name="Karst S.M."/>
            <person name="Dueholm M.S."/>
            <person name="Nielsen P.H."/>
            <person name="Albertsen M."/>
        </authorList>
    </citation>
    <scope>NUCLEOTIDE SEQUENCE [LARGE SCALE GENOMIC DNA]</scope>
    <source>
        <strain evidence="4">EsbW_18-Q3-R4-48_BATAC.463</strain>
    </source>
</reference>
<evidence type="ECO:0000313" key="5">
    <source>
        <dbReference type="Proteomes" id="UP000739411"/>
    </source>
</evidence>
<keyword evidence="1 2" id="KW-0597">Phosphoprotein</keyword>
<dbReference type="InterPro" id="IPR050595">
    <property type="entry name" value="Bact_response_regulator"/>
</dbReference>
<sequence length="127" mass="13812">MPRTRPLSLLIVDDSTVIRNRIARLVSSPQLPLIQIAGLAANGEVALNMARETRPDLITMDLTMPNMDGEACIEAIARFLPDTQILVVSALSDKATALRAILKGAHGFLHKPFTDEELLDSLIELVA</sequence>
<feature type="modified residue" description="4-aspartylphosphate" evidence="2">
    <location>
        <position position="61"/>
    </location>
</feature>
<dbReference type="SUPFAM" id="SSF52172">
    <property type="entry name" value="CheY-like"/>
    <property type="match status" value="1"/>
</dbReference>
<dbReference type="EMBL" id="JADJMS010000019">
    <property type="protein sequence ID" value="MBK7415373.1"/>
    <property type="molecule type" value="Genomic_DNA"/>
</dbReference>
<dbReference type="PROSITE" id="PS50110">
    <property type="entry name" value="RESPONSE_REGULATORY"/>
    <property type="match status" value="1"/>
</dbReference>
<dbReference type="InterPro" id="IPR001789">
    <property type="entry name" value="Sig_transdc_resp-reg_receiver"/>
</dbReference>
<dbReference type="Gene3D" id="3.40.50.2300">
    <property type="match status" value="1"/>
</dbReference>
<dbReference type="GO" id="GO:0000160">
    <property type="term" value="P:phosphorelay signal transduction system"/>
    <property type="evidence" value="ECO:0007669"/>
    <property type="project" value="InterPro"/>
</dbReference>
<dbReference type="Proteomes" id="UP000739411">
    <property type="component" value="Unassembled WGS sequence"/>
</dbReference>
<dbReference type="SMART" id="SM00448">
    <property type="entry name" value="REC"/>
    <property type="match status" value="1"/>
</dbReference>
<evidence type="ECO:0000256" key="2">
    <source>
        <dbReference type="PROSITE-ProRule" id="PRU00169"/>
    </source>
</evidence>
<dbReference type="AlphaFoldDB" id="A0A935JWY1"/>
<evidence type="ECO:0000259" key="3">
    <source>
        <dbReference type="PROSITE" id="PS50110"/>
    </source>
</evidence>
<accession>A0A935JWY1</accession>
<dbReference type="PANTHER" id="PTHR44591:SF3">
    <property type="entry name" value="RESPONSE REGULATORY DOMAIN-CONTAINING PROTEIN"/>
    <property type="match status" value="1"/>
</dbReference>
<proteinExistence type="predicted"/>
<comment type="caution">
    <text evidence="4">The sequence shown here is derived from an EMBL/GenBank/DDBJ whole genome shotgun (WGS) entry which is preliminary data.</text>
</comment>
<name>A0A935JWY1_9RHOO</name>
<feature type="domain" description="Response regulatory" evidence="3">
    <location>
        <begin position="8"/>
        <end position="126"/>
    </location>
</feature>
<evidence type="ECO:0000256" key="1">
    <source>
        <dbReference type="ARBA" id="ARBA00022553"/>
    </source>
</evidence>
<dbReference type="PANTHER" id="PTHR44591">
    <property type="entry name" value="STRESS RESPONSE REGULATOR PROTEIN 1"/>
    <property type="match status" value="1"/>
</dbReference>
<dbReference type="Pfam" id="PF00072">
    <property type="entry name" value="Response_reg"/>
    <property type="match status" value="1"/>
</dbReference>
<protein>
    <submittedName>
        <fullName evidence="4">Response regulator</fullName>
    </submittedName>
</protein>
<gene>
    <name evidence="4" type="ORF">IPJ38_09980</name>
</gene>